<evidence type="ECO:0000256" key="1">
    <source>
        <dbReference type="ARBA" id="ARBA00004786"/>
    </source>
</evidence>
<feature type="domain" description="Aldehyde dehydrogenase" evidence="9">
    <location>
        <begin position="91"/>
        <end position="547"/>
    </location>
</feature>
<evidence type="ECO:0000256" key="6">
    <source>
        <dbReference type="ARBA" id="ARBA00048142"/>
    </source>
</evidence>
<dbReference type="GO" id="GO:0010133">
    <property type="term" value="P:L-proline catabolic process to L-glutamate"/>
    <property type="evidence" value="ECO:0007669"/>
    <property type="project" value="UniProtKB-UniRule"/>
</dbReference>
<dbReference type="InterPro" id="IPR016160">
    <property type="entry name" value="Ald_DH_CS_CYS"/>
</dbReference>
<dbReference type="AlphaFoldDB" id="A0A0X3NUX4"/>
<dbReference type="FunFam" id="3.40.605.10:FF:000006">
    <property type="entry name" value="1-pyrroline-5-carboxylate dehydrogenase"/>
    <property type="match status" value="1"/>
</dbReference>
<proteinExistence type="inferred from homology"/>
<evidence type="ECO:0000256" key="4">
    <source>
        <dbReference type="ARBA" id="ARBA00023027"/>
    </source>
</evidence>
<dbReference type="Pfam" id="PF00171">
    <property type="entry name" value="Aldedh"/>
    <property type="match status" value="1"/>
</dbReference>
<evidence type="ECO:0000256" key="2">
    <source>
        <dbReference type="ARBA" id="ARBA00009986"/>
    </source>
</evidence>
<keyword evidence="3 7" id="KW-0560">Oxidoreductase</keyword>
<reference evidence="10" key="1">
    <citation type="submission" date="2016-01" db="EMBL/GenBank/DDBJ databases">
        <title>Reference transcriptome for the parasite Schistocephalus solidus: insights into the molecular evolution of parasitism.</title>
        <authorList>
            <person name="Hebert F.O."/>
            <person name="Grambauer S."/>
            <person name="Barber I."/>
            <person name="Landry C.R."/>
            <person name="Aubin-Horth N."/>
        </authorList>
    </citation>
    <scope>NUCLEOTIDE SEQUENCE</scope>
</reference>
<dbReference type="EMBL" id="GEEE01019641">
    <property type="protein sequence ID" value="JAP43584.1"/>
    <property type="molecule type" value="Transcribed_RNA"/>
</dbReference>
<dbReference type="InterPro" id="IPR016161">
    <property type="entry name" value="Ald_DH/histidinol_DH"/>
</dbReference>
<dbReference type="PROSITE" id="PS00070">
    <property type="entry name" value="ALDEHYDE_DEHYDR_CYS"/>
    <property type="match status" value="1"/>
</dbReference>
<dbReference type="InterPro" id="IPR005931">
    <property type="entry name" value="P5CDH/ALDH4A1"/>
</dbReference>
<accession>A0A0X3NUX4</accession>
<keyword evidence="5 7" id="KW-0642">Proline metabolism</keyword>
<dbReference type="GO" id="GO:0003842">
    <property type="term" value="F:L-glutamate gamma-semialdehyde dehydrogenase activity"/>
    <property type="evidence" value="ECO:0007669"/>
    <property type="project" value="UniProtKB-UniRule"/>
</dbReference>
<evidence type="ECO:0000259" key="9">
    <source>
        <dbReference type="Pfam" id="PF00171"/>
    </source>
</evidence>
<comment type="pathway">
    <text evidence="1 7">Amino-acid degradation; L-proline degradation into L-glutamate; L-glutamate from L-proline: step 2/2.</text>
</comment>
<evidence type="ECO:0000313" key="10">
    <source>
        <dbReference type="EMBL" id="JAP43584.1"/>
    </source>
</evidence>
<dbReference type="FunFam" id="3.40.309.10:FF:000005">
    <property type="entry name" value="1-pyrroline-5-carboxylate dehydrogenase 1"/>
    <property type="match status" value="1"/>
</dbReference>
<dbReference type="PANTHER" id="PTHR42862">
    <property type="entry name" value="DELTA-1-PYRROLINE-5-CARBOXYLATE DEHYDROGENASE 1, ISOFORM A-RELATED"/>
    <property type="match status" value="1"/>
</dbReference>
<evidence type="ECO:0000256" key="7">
    <source>
        <dbReference type="RuleBase" id="RU366016"/>
    </source>
</evidence>
<dbReference type="NCBIfam" id="TIGR01236">
    <property type="entry name" value="D1pyr5carbox1"/>
    <property type="match status" value="1"/>
</dbReference>
<dbReference type="GO" id="GO:0005759">
    <property type="term" value="C:mitochondrial matrix"/>
    <property type="evidence" value="ECO:0007669"/>
    <property type="project" value="TreeGrafter"/>
</dbReference>
<evidence type="ECO:0000256" key="3">
    <source>
        <dbReference type="ARBA" id="ARBA00023002"/>
    </source>
</evidence>
<protein>
    <recommendedName>
        <fullName evidence="7 8">Multifunctional fusion protein</fullName>
    </recommendedName>
    <domain>
        <recommendedName>
            <fullName evidence="8">Delta-1-pyrroline-5-carboxylate dehydrogenase</fullName>
            <shortName evidence="8">P5C dehydrogenase</shortName>
        </recommendedName>
        <alternativeName>
            <fullName evidence="7">L-glutamate gamma-semialdehyde dehydrogenase</fullName>
        </alternativeName>
    </domain>
    <domain>
        <recommendedName>
            <fullName evidence="7">L-glutamate gamma-semialdehyde dehydrogenase</fullName>
            <ecNumber evidence="7">1.2.1.88</ecNumber>
        </recommendedName>
    </domain>
</protein>
<dbReference type="InterPro" id="IPR015590">
    <property type="entry name" value="Aldehyde_DH_dom"/>
</dbReference>
<dbReference type="PANTHER" id="PTHR42862:SF1">
    <property type="entry name" value="DELTA-1-PYRROLINE-5-CARBOXYLATE DEHYDROGENASE 2, ISOFORM A-RELATED"/>
    <property type="match status" value="1"/>
</dbReference>
<sequence length="569" mass="63065">FFCAKRSIRLLRSYAMFRSFWHKFPSVYCAAQRRSFIATNEPVQTYAFKSPEREKLDSALLAMKSKAPLTVPICIGSDELNSQEVLAHPFPFDNKQTFVKSYMADEKQVKKAVETCLKARESWFRQPFKQRADVFLKAADLIAGKYRYEILAATMLGQGKTIFQAEIDAAAELADFLRFNVQFTEAALDYKPLSTEDCHNQVIYRPTEGFWAALPPFNFTAIAGNLATAPALMGNAVIWKPSPSAVYSNYIIFKILLEAGLPPGVINFVPADGPKFGSVITREPTLAGINYTGSTQVFKILLKAIAQNMDLYNTYPRIVGECGGKNYHFVHPSANTADVALATLRSAFEYTGQKCSACSRLYVPASLWPKIRDMLVELMSKVKVGSPLEKDTFTSAVIDSNAFKKISGYIEYAKGCNDLQLIAGGGCDDSVGYYIQPTLYKTNDPRNKLMLDDIFGPVLTAFVYDDNKLDATMDLVDNTSVYGLTGSVFAQDEEFIAKFADRMIDTVGNLYINTQSTGSVVGNQPFGGARLSGTNDKAGGPHYILRFASPIAIKIQRGPLSSWKQIHMR</sequence>
<evidence type="ECO:0000256" key="5">
    <source>
        <dbReference type="ARBA" id="ARBA00023062"/>
    </source>
</evidence>
<comment type="catalytic activity">
    <reaction evidence="6 7">
        <text>L-glutamate 5-semialdehyde + NAD(+) + H2O = L-glutamate + NADH + 2 H(+)</text>
        <dbReference type="Rhea" id="RHEA:30235"/>
        <dbReference type="ChEBI" id="CHEBI:15377"/>
        <dbReference type="ChEBI" id="CHEBI:15378"/>
        <dbReference type="ChEBI" id="CHEBI:29985"/>
        <dbReference type="ChEBI" id="CHEBI:57540"/>
        <dbReference type="ChEBI" id="CHEBI:57945"/>
        <dbReference type="ChEBI" id="CHEBI:58066"/>
        <dbReference type="EC" id="1.2.1.88"/>
    </reaction>
</comment>
<dbReference type="Gene3D" id="3.40.605.10">
    <property type="entry name" value="Aldehyde Dehydrogenase, Chain A, domain 1"/>
    <property type="match status" value="1"/>
</dbReference>
<dbReference type="EC" id="1.2.1.88" evidence="7"/>
<dbReference type="InterPro" id="IPR016162">
    <property type="entry name" value="Ald_DH_N"/>
</dbReference>
<organism evidence="10">
    <name type="scientific">Schistocephalus solidus</name>
    <name type="common">Tapeworm</name>
    <dbReference type="NCBI Taxonomy" id="70667"/>
    <lineage>
        <taxon>Eukaryota</taxon>
        <taxon>Metazoa</taxon>
        <taxon>Spiralia</taxon>
        <taxon>Lophotrochozoa</taxon>
        <taxon>Platyhelminthes</taxon>
        <taxon>Cestoda</taxon>
        <taxon>Eucestoda</taxon>
        <taxon>Diphyllobothriidea</taxon>
        <taxon>Diphyllobothriidae</taxon>
        <taxon>Schistocephalus</taxon>
    </lineage>
</organism>
<keyword evidence="4 7" id="KW-0520">NAD</keyword>
<dbReference type="SUPFAM" id="SSF53720">
    <property type="entry name" value="ALDH-like"/>
    <property type="match status" value="1"/>
</dbReference>
<dbReference type="InterPro" id="IPR050485">
    <property type="entry name" value="Proline_metab_enzyme"/>
</dbReference>
<name>A0A0X3NUX4_SCHSO</name>
<dbReference type="Gene3D" id="3.40.309.10">
    <property type="entry name" value="Aldehyde Dehydrogenase, Chain A, domain 2"/>
    <property type="match status" value="1"/>
</dbReference>
<dbReference type="InterPro" id="IPR016163">
    <property type="entry name" value="Ald_DH_C"/>
</dbReference>
<gene>
    <name evidence="10" type="primary">AL4A1</name>
    <name evidence="10" type="ORF">TR123794</name>
</gene>
<evidence type="ECO:0000256" key="8">
    <source>
        <dbReference type="RuleBase" id="RU366030"/>
    </source>
</evidence>
<feature type="non-terminal residue" evidence="10">
    <location>
        <position position="1"/>
    </location>
</feature>
<dbReference type="UniPathway" id="UPA00261">
    <property type="reaction ID" value="UER00374"/>
</dbReference>
<comment type="similarity">
    <text evidence="2 7">Belongs to the aldehyde dehydrogenase family.</text>
</comment>